<feature type="transmembrane region" description="Helical" evidence="1">
    <location>
        <begin position="526"/>
        <end position="548"/>
    </location>
</feature>
<name>A0A0M0JCA8_9EUKA</name>
<proteinExistence type="predicted"/>
<feature type="transmembrane region" description="Helical" evidence="1">
    <location>
        <begin position="63"/>
        <end position="84"/>
    </location>
</feature>
<feature type="transmembrane region" description="Helical" evidence="1">
    <location>
        <begin position="461"/>
        <end position="486"/>
    </location>
</feature>
<sequence length="786" mass="86279">MEVATESTPLKSNHASYTLGLTRAQLRLLRDPDTKEPWAFMGLCAPLKAFEVLGQGVAMHVRVLAYCLGLGVLLFFVSITLRYTGMDQARASAMVSMGGTAGAWSELTWWHAASDICLVLILLTFFEAMARYTMNPAIFEGTLISKRLSTLEGGIRKLEKTAAAKLEKTVSKTVSSNPDFRDEMDKVESVGVVLEASYHVEACSIVVTGWGRGARMPKELLDAIVAVAGERPAYAVQPSHCCELIAARDELTSSELALGDALQCAREEGSERALAELEAHQRDVAGDKQALNQVRESTRDERHLLDYAFLTFTNSKAKTAVLDAARHGTLFPEGVPQSLGVQPGPNPRDVIWSSLEATAAERRYASYMFSIIMFALALVVSASLGAFLTIGALLQANTPFGLTLSNMFEGDFKRLGYFGLMLLGIMLAVQAIVQPIFCVYSNRGLCCQPALRLRCCTYTALFAKAGGFWMWVEFLIMPLIPVWHVLATMKDSPLYSVAVAMCEALGVPNKELNFYFLYNAEVQGNLIVATFVTFVMIWIVAGAGRYVIAPFQKTQAGIDHHCRMTDPAFLPFSTSDGMRVLAAVTLWCGVFPTNTFTMCIYYPVALFVVRTNLLGRFEPGPPTKPLQYRFVFVIYLPFHLLLHLLLCFGLYADVEVPHPQNLGSGLWPGFNTGAGFSNPAKVFHSLFCLLMFPIILVALPWMQRARALQEGVLTPWQICSHFLTADGLSDVDFGTSVRTARGVHHLTSPAYFGREAIGDDPVDFELPSPVPADALYNPSAGIDLLE</sequence>
<keyword evidence="1" id="KW-1133">Transmembrane helix</keyword>
<dbReference type="Proteomes" id="UP000037460">
    <property type="component" value="Unassembled WGS sequence"/>
</dbReference>
<organism evidence="2 3">
    <name type="scientific">Chrysochromulina tobinii</name>
    <dbReference type="NCBI Taxonomy" id="1460289"/>
    <lineage>
        <taxon>Eukaryota</taxon>
        <taxon>Haptista</taxon>
        <taxon>Haptophyta</taxon>
        <taxon>Prymnesiophyceae</taxon>
        <taxon>Prymnesiales</taxon>
        <taxon>Chrysochromulinaceae</taxon>
        <taxon>Chrysochromulina</taxon>
    </lineage>
</organism>
<feature type="transmembrane region" description="Helical" evidence="1">
    <location>
        <begin position="630"/>
        <end position="652"/>
    </location>
</feature>
<dbReference type="EMBL" id="JWZX01003113">
    <property type="protein sequence ID" value="KOO24231.1"/>
    <property type="molecule type" value="Genomic_DNA"/>
</dbReference>
<feature type="transmembrane region" description="Helical" evidence="1">
    <location>
        <begin position="682"/>
        <end position="701"/>
    </location>
</feature>
<protein>
    <submittedName>
        <fullName evidence="2">Uncharacterized protein</fullName>
    </submittedName>
</protein>
<keyword evidence="1" id="KW-0472">Membrane</keyword>
<keyword evidence="1" id="KW-0812">Transmembrane</keyword>
<feature type="transmembrane region" description="Helical" evidence="1">
    <location>
        <begin position="107"/>
        <end position="126"/>
    </location>
</feature>
<dbReference type="AlphaFoldDB" id="A0A0M0JCA8"/>
<feature type="transmembrane region" description="Helical" evidence="1">
    <location>
        <begin position="371"/>
        <end position="395"/>
    </location>
</feature>
<evidence type="ECO:0000256" key="1">
    <source>
        <dbReference type="SAM" id="Phobius"/>
    </source>
</evidence>
<evidence type="ECO:0000313" key="2">
    <source>
        <dbReference type="EMBL" id="KOO24231.1"/>
    </source>
</evidence>
<accession>A0A0M0JCA8</accession>
<comment type="caution">
    <text evidence="2">The sequence shown here is derived from an EMBL/GenBank/DDBJ whole genome shotgun (WGS) entry which is preliminary data.</text>
</comment>
<feature type="transmembrane region" description="Helical" evidence="1">
    <location>
        <begin position="415"/>
        <end position="440"/>
    </location>
</feature>
<keyword evidence="3" id="KW-1185">Reference proteome</keyword>
<reference evidence="3" key="1">
    <citation type="journal article" date="2015" name="PLoS Genet.">
        <title>Genome Sequence and Transcriptome Analyses of Chrysochromulina tobin: Metabolic Tools for Enhanced Algal Fitness in the Prominent Order Prymnesiales (Haptophyceae).</title>
        <authorList>
            <person name="Hovde B.T."/>
            <person name="Deodato C.R."/>
            <person name="Hunsperger H.M."/>
            <person name="Ryken S.A."/>
            <person name="Yost W."/>
            <person name="Jha R.K."/>
            <person name="Patterson J."/>
            <person name="Monnat R.J. Jr."/>
            <person name="Barlow S.B."/>
            <person name="Starkenburg S.R."/>
            <person name="Cattolico R.A."/>
        </authorList>
    </citation>
    <scope>NUCLEOTIDE SEQUENCE</scope>
    <source>
        <strain evidence="3">CCMP291</strain>
    </source>
</reference>
<gene>
    <name evidence="2" type="ORF">Ctob_004107</name>
</gene>
<evidence type="ECO:0000313" key="3">
    <source>
        <dbReference type="Proteomes" id="UP000037460"/>
    </source>
</evidence>